<organism evidence="2 3">
    <name type="scientific">Peptoanaerobacter stomatis</name>
    <dbReference type="NCBI Taxonomy" id="796937"/>
    <lineage>
        <taxon>Bacteria</taxon>
        <taxon>Bacillati</taxon>
        <taxon>Bacillota</taxon>
        <taxon>Clostridia</taxon>
        <taxon>Peptostreptococcales</taxon>
        <taxon>Filifactoraceae</taxon>
        <taxon>Peptoanaerobacter</taxon>
    </lineage>
</organism>
<dbReference type="BioCyc" id="EBAC796937-HMP:GMGH-1225-MONOMER"/>
<dbReference type="InterPro" id="IPR006674">
    <property type="entry name" value="HD_domain"/>
</dbReference>
<dbReference type="Gene3D" id="1.10.3210.10">
    <property type="entry name" value="Hypothetical protein af1432"/>
    <property type="match status" value="1"/>
</dbReference>
<comment type="caution">
    <text evidence="2">The sequence shown here is derived from an EMBL/GenBank/DDBJ whole genome shotgun (WGS) entry which is preliminary data.</text>
</comment>
<dbReference type="AlphaFoldDB" id="G9WYH0"/>
<sequence length="431" mass="51037">MGSFIIRDVIHGDIEFDDNIKQILNCPEFQRLHRIHQLSCEYLVFPTATHTRFSHSIGTYHVMKKLIEHFTVKLEEKGYKVKKEDKQLAYVAALLHDIGHGAFSHTFEKIFSLKSHEAWTMSIIKDKNTHIHKKIIKLYGKAFLQKLIDVMSKSYKNQESSNIFSIIATLVSSQTDADRMDYLLRDSYFTSVTNGRYDIERLIKSFGVTQINSELRIYINEKYMSTLEEYVLARYFMHKEVYQHTTKRHMEICLCLIFKRVKEILESKTKIFCDDALKNLILKKNITVSDYLKTDDSYFMYHIMAWTKSKDDILVFLCNCFLNREQFDIEVSYDKDMLKDKINKLLKKHNKQEIKDLNNEYFYIETQKQVNLYVSSTENIWIKSKDDDKLYDLSQKSLIINRENAIKDYSSKNIFISGTLFKIIYGIDLKL</sequence>
<dbReference type="EMBL" id="AFZE01000003">
    <property type="protein sequence ID" value="EHL16381.1"/>
    <property type="molecule type" value="Genomic_DNA"/>
</dbReference>
<dbReference type="CDD" id="cd00077">
    <property type="entry name" value="HDc"/>
    <property type="match status" value="1"/>
</dbReference>
<dbReference type="SUPFAM" id="SSF109604">
    <property type="entry name" value="HD-domain/PDEase-like"/>
    <property type="match status" value="1"/>
</dbReference>
<reference evidence="2 3" key="1">
    <citation type="submission" date="2011-08" db="EMBL/GenBank/DDBJ databases">
        <title>The Genome Sequence of Eubacteriaceae bacterium ACC19a.</title>
        <authorList>
            <consortium name="The Broad Institute Genome Sequencing Platform"/>
            <person name="Earl A."/>
            <person name="Ward D."/>
            <person name="Feldgarden M."/>
            <person name="Gevers D."/>
            <person name="Sizova M."/>
            <person name="Hazen A."/>
            <person name="Epstein S."/>
            <person name="Young S.K."/>
            <person name="Zeng Q."/>
            <person name="Gargeya S."/>
            <person name="Fitzgerald M."/>
            <person name="Haas B."/>
            <person name="Abouelleil A."/>
            <person name="Alvarado L."/>
            <person name="Arachchi H.M."/>
            <person name="Berlin A."/>
            <person name="Brown A."/>
            <person name="Chapman S.B."/>
            <person name="Chen Z."/>
            <person name="Dunbar C."/>
            <person name="Freedman E."/>
            <person name="Gearin G."/>
            <person name="Gellesch M."/>
            <person name="Goldberg J."/>
            <person name="Griggs A."/>
            <person name="Gujja S."/>
            <person name="Heiman D."/>
            <person name="Howarth C."/>
            <person name="Larson L."/>
            <person name="Lui A."/>
            <person name="MacDonald P.J.P."/>
            <person name="Montmayeur A."/>
            <person name="Murphy C."/>
            <person name="Neiman D."/>
            <person name="Pearson M."/>
            <person name="Priest M."/>
            <person name="Roberts A."/>
            <person name="Saif S."/>
            <person name="Shea T."/>
            <person name="Shenoy N."/>
            <person name="Sisk P."/>
            <person name="Stolte C."/>
            <person name="Sykes S."/>
            <person name="Wortman J."/>
            <person name="Nusbaum C."/>
            <person name="Birren B."/>
        </authorList>
    </citation>
    <scope>NUCLEOTIDE SEQUENCE [LARGE SCALE GENOMIC DNA]</scope>
    <source>
        <strain evidence="2 3">ACC19a</strain>
    </source>
</reference>
<dbReference type="Proteomes" id="UP000006437">
    <property type="component" value="Unassembled WGS sequence"/>
</dbReference>
<evidence type="ECO:0000313" key="2">
    <source>
        <dbReference type="EMBL" id="EHL16381.1"/>
    </source>
</evidence>
<dbReference type="Pfam" id="PF01966">
    <property type="entry name" value="HD"/>
    <property type="match status" value="1"/>
</dbReference>
<dbReference type="GO" id="GO:0008832">
    <property type="term" value="F:dGTPase activity"/>
    <property type="evidence" value="ECO:0007669"/>
    <property type="project" value="TreeGrafter"/>
</dbReference>
<dbReference type="InterPro" id="IPR003607">
    <property type="entry name" value="HD/PDEase_dom"/>
</dbReference>
<protein>
    <recommendedName>
        <fullName evidence="1">HD/PDEase domain-containing protein</fullName>
    </recommendedName>
</protein>
<proteinExistence type="predicted"/>
<evidence type="ECO:0000313" key="3">
    <source>
        <dbReference type="Proteomes" id="UP000006437"/>
    </source>
</evidence>
<evidence type="ECO:0000259" key="1">
    <source>
        <dbReference type="SMART" id="SM00471"/>
    </source>
</evidence>
<accession>G9WYH0</accession>
<dbReference type="PANTHER" id="PTHR11373">
    <property type="entry name" value="DEOXYNUCLEOSIDE TRIPHOSPHATE TRIPHOSPHOHYDROLASE"/>
    <property type="match status" value="1"/>
</dbReference>
<dbReference type="RefSeq" id="WP_009525456.1">
    <property type="nucleotide sequence ID" value="NZ_JH414552.1"/>
</dbReference>
<feature type="domain" description="HD/PDEase" evidence="1">
    <location>
        <begin position="48"/>
        <end position="192"/>
    </location>
</feature>
<name>G9WYH0_9FIRM</name>
<dbReference type="HOGENOM" id="CLU_026821_0_0_9"/>
<dbReference type="GO" id="GO:0006203">
    <property type="term" value="P:dGTP catabolic process"/>
    <property type="evidence" value="ECO:0007669"/>
    <property type="project" value="TreeGrafter"/>
</dbReference>
<dbReference type="PANTHER" id="PTHR11373:SF4">
    <property type="entry name" value="DEOXYNUCLEOSIDE TRIPHOSPHATE TRIPHOSPHOHYDROLASE SAMHD1"/>
    <property type="match status" value="1"/>
</dbReference>
<dbReference type="InterPro" id="IPR050135">
    <property type="entry name" value="dGTPase-like"/>
</dbReference>
<dbReference type="SMART" id="SM00471">
    <property type="entry name" value="HDc"/>
    <property type="match status" value="1"/>
</dbReference>
<dbReference type="PATRIC" id="fig|796937.3.peg.414"/>
<gene>
    <name evidence="2" type="ORF">HMPREF9629_01221</name>
</gene>